<sequence>MKPGLPDHDTVLAAITLANRAPSVHNSQPWIWRVGDTALHLYADWTRHVPVTDPDGRDLAISCGAALHHLRVAFAALGWGTVAHRVPNPDDPNHLASVALFGRKPTAEDISLVSAIPARRSDRRLYSSWPIPEQLLEQLTKAAADEGCALRVATDAAAREELLRAIADADREQQDDPAYAAELAQWSGRGSAERDGVRSVLSTALHAGPDDVRLRVFSDPRLAEPSGSYADPDAGVLVVIGTPGDDLADRLRAGAATSAVLLRATGFQLASCLISQPLEVLGPRARVRERVLGGVLHPQLVIRLGWAHINADPLPASQRRPASDVIEPLDP</sequence>
<dbReference type="PANTHER" id="PTHR23026">
    <property type="entry name" value="NADPH NITROREDUCTASE"/>
    <property type="match status" value="1"/>
</dbReference>
<evidence type="ECO:0000259" key="1">
    <source>
        <dbReference type="Pfam" id="PF00881"/>
    </source>
</evidence>
<dbReference type="STRING" id="211114.SAMN04489726_1240"/>
<gene>
    <name evidence="2" type="ORF">SAMN04489726_1240</name>
</gene>
<dbReference type="Pfam" id="PF00881">
    <property type="entry name" value="Nitroreductase"/>
    <property type="match status" value="1"/>
</dbReference>
<dbReference type="InterPro" id="IPR050627">
    <property type="entry name" value="Nitroreductase/BluB"/>
</dbReference>
<reference evidence="2 3" key="1">
    <citation type="submission" date="2016-10" db="EMBL/GenBank/DDBJ databases">
        <authorList>
            <person name="de Groot N.N."/>
        </authorList>
    </citation>
    <scope>NUCLEOTIDE SEQUENCE [LARGE SCALE GENOMIC DNA]</scope>
    <source>
        <strain evidence="2 3">DSM 44149</strain>
    </source>
</reference>
<organism evidence="2 3">
    <name type="scientific">Allokutzneria albata</name>
    <name type="common">Kibdelosporangium albatum</name>
    <dbReference type="NCBI Taxonomy" id="211114"/>
    <lineage>
        <taxon>Bacteria</taxon>
        <taxon>Bacillati</taxon>
        <taxon>Actinomycetota</taxon>
        <taxon>Actinomycetes</taxon>
        <taxon>Pseudonocardiales</taxon>
        <taxon>Pseudonocardiaceae</taxon>
        <taxon>Allokutzneria</taxon>
    </lineage>
</organism>
<keyword evidence="3" id="KW-1185">Reference proteome</keyword>
<evidence type="ECO:0000313" key="3">
    <source>
        <dbReference type="Proteomes" id="UP000183376"/>
    </source>
</evidence>
<dbReference type="Gene3D" id="3.40.109.10">
    <property type="entry name" value="NADH Oxidase"/>
    <property type="match status" value="1"/>
</dbReference>
<dbReference type="GO" id="GO:0016491">
    <property type="term" value="F:oxidoreductase activity"/>
    <property type="evidence" value="ECO:0007669"/>
    <property type="project" value="InterPro"/>
</dbReference>
<protein>
    <submittedName>
        <fullName evidence="2">Nitroreductase family protein</fullName>
    </submittedName>
</protein>
<dbReference type="PANTHER" id="PTHR23026:SF123">
    <property type="entry name" value="NAD(P)H NITROREDUCTASE RV3131-RELATED"/>
    <property type="match status" value="1"/>
</dbReference>
<evidence type="ECO:0000313" key="2">
    <source>
        <dbReference type="EMBL" id="SDM35992.1"/>
    </source>
</evidence>
<feature type="domain" description="Nitroreductase" evidence="1">
    <location>
        <begin position="118"/>
        <end position="284"/>
    </location>
</feature>
<dbReference type="eggNOG" id="COG0778">
    <property type="taxonomic scope" value="Bacteria"/>
</dbReference>
<dbReference type="NCBIfam" id="NF047509">
    <property type="entry name" value="Rv3131_FMN_oxido"/>
    <property type="match status" value="1"/>
</dbReference>
<dbReference type="EMBL" id="LT629701">
    <property type="protein sequence ID" value="SDM35992.1"/>
    <property type="molecule type" value="Genomic_DNA"/>
</dbReference>
<proteinExistence type="predicted"/>
<dbReference type="InterPro" id="IPR029479">
    <property type="entry name" value="Nitroreductase"/>
</dbReference>
<accession>A0A1G9SKP9</accession>
<dbReference type="SUPFAM" id="SSF55469">
    <property type="entry name" value="FMN-dependent nitroreductase-like"/>
    <property type="match status" value="2"/>
</dbReference>
<dbReference type="RefSeq" id="WP_030433250.1">
    <property type="nucleotide sequence ID" value="NZ_JOEF01000038.1"/>
</dbReference>
<dbReference type="InterPro" id="IPR000415">
    <property type="entry name" value="Nitroreductase-like"/>
</dbReference>
<dbReference type="OrthoDB" id="8156917at2"/>
<dbReference type="AlphaFoldDB" id="A0A1G9SKP9"/>
<dbReference type="Proteomes" id="UP000183376">
    <property type="component" value="Chromosome I"/>
</dbReference>
<name>A0A1G9SKP9_ALLAB</name>